<feature type="compositionally biased region" description="Basic residues" evidence="1">
    <location>
        <begin position="323"/>
        <end position="351"/>
    </location>
</feature>
<dbReference type="SMART" id="SM01083">
    <property type="entry name" value="Cir_N"/>
    <property type="match status" value="1"/>
</dbReference>
<feature type="region of interest" description="Disordered" evidence="1">
    <location>
        <begin position="18"/>
        <end position="351"/>
    </location>
</feature>
<feature type="compositionally biased region" description="Basic and acidic residues" evidence="1">
    <location>
        <begin position="107"/>
        <end position="132"/>
    </location>
</feature>
<feature type="compositionally biased region" description="Basic and acidic residues" evidence="1">
    <location>
        <begin position="149"/>
        <end position="178"/>
    </location>
</feature>
<feature type="domain" description="CBF1-interacting co-repressor CIR N-terminal" evidence="2">
    <location>
        <begin position="10"/>
        <end position="46"/>
    </location>
</feature>
<reference evidence="3" key="1">
    <citation type="journal article" date="2020" name="Stud. Mycol.">
        <title>101 Dothideomycetes genomes: a test case for predicting lifestyles and emergence of pathogens.</title>
        <authorList>
            <person name="Haridas S."/>
            <person name="Albert R."/>
            <person name="Binder M."/>
            <person name="Bloem J."/>
            <person name="Labutti K."/>
            <person name="Salamov A."/>
            <person name="Andreopoulos B."/>
            <person name="Baker S."/>
            <person name="Barry K."/>
            <person name="Bills G."/>
            <person name="Bluhm B."/>
            <person name="Cannon C."/>
            <person name="Castanera R."/>
            <person name="Culley D."/>
            <person name="Daum C."/>
            <person name="Ezra D."/>
            <person name="Gonzalez J."/>
            <person name="Henrissat B."/>
            <person name="Kuo A."/>
            <person name="Liang C."/>
            <person name="Lipzen A."/>
            <person name="Lutzoni F."/>
            <person name="Magnuson J."/>
            <person name="Mondo S."/>
            <person name="Nolan M."/>
            <person name="Ohm R."/>
            <person name="Pangilinan J."/>
            <person name="Park H.-J."/>
            <person name="Ramirez L."/>
            <person name="Alfaro M."/>
            <person name="Sun H."/>
            <person name="Tritt A."/>
            <person name="Yoshinaga Y."/>
            <person name="Zwiers L.-H."/>
            <person name="Turgeon B."/>
            <person name="Goodwin S."/>
            <person name="Spatafora J."/>
            <person name="Crous P."/>
            <person name="Grigoriev I."/>
        </authorList>
    </citation>
    <scope>NUCLEOTIDE SEQUENCE</scope>
    <source>
        <strain evidence="3">CBS 116005</strain>
    </source>
</reference>
<proteinExistence type="predicted"/>
<feature type="compositionally biased region" description="Basic and acidic residues" evidence="1">
    <location>
        <begin position="257"/>
        <end position="278"/>
    </location>
</feature>
<dbReference type="Pfam" id="PF10197">
    <property type="entry name" value="Cir_N"/>
    <property type="match status" value="1"/>
</dbReference>
<dbReference type="InterPro" id="IPR019339">
    <property type="entry name" value="CIR_N_dom"/>
</dbReference>
<sequence length="351" mass="40920">MPLHLLGKKSWNVYNTANVERVRRDEAEARAREEAEEQRMQDEDAARRIAILRGEPLPPLAESQSAGTGQQNIDGTPQSHAQRSRGADASGLQRKRRKLRGEDDTDRDIRFAREDAETGEQARRLLMKKNEDDAPLVDHAGHLQLIPAPDEKSIRKAEKNAEAEAEKAKKRKREDDQVTMRFSNAAGFNNGMAKPWYASNKRADRDADASNKAVALPHVQEKDVWGNEDPRRKERERNRISSSDPFAAMQQAQRQLKQSERDRERWQKERAFELEELKSSQAKARREKGHRRRRSDDEDSLEDFSLDAPGDVGWRRGHDDRHGRHRRRRRSRSRSRERRDGHRHRHRVRDE</sequence>
<feature type="compositionally biased region" description="Basic residues" evidence="1">
    <location>
        <begin position="283"/>
        <end position="293"/>
    </location>
</feature>
<evidence type="ECO:0000313" key="4">
    <source>
        <dbReference type="Proteomes" id="UP000799436"/>
    </source>
</evidence>
<evidence type="ECO:0000256" key="1">
    <source>
        <dbReference type="SAM" id="MobiDB-lite"/>
    </source>
</evidence>
<dbReference type="EMBL" id="ML995810">
    <property type="protein sequence ID" value="KAF2773580.1"/>
    <property type="molecule type" value="Genomic_DNA"/>
</dbReference>
<organism evidence="3 4">
    <name type="scientific">Teratosphaeria nubilosa</name>
    <dbReference type="NCBI Taxonomy" id="161662"/>
    <lineage>
        <taxon>Eukaryota</taxon>
        <taxon>Fungi</taxon>
        <taxon>Dikarya</taxon>
        <taxon>Ascomycota</taxon>
        <taxon>Pezizomycotina</taxon>
        <taxon>Dothideomycetes</taxon>
        <taxon>Dothideomycetidae</taxon>
        <taxon>Mycosphaerellales</taxon>
        <taxon>Teratosphaeriaceae</taxon>
        <taxon>Teratosphaeria</taxon>
    </lineage>
</organism>
<dbReference type="AlphaFoldDB" id="A0A6G1LLT4"/>
<dbReference type="InterPro" id="IPR039875">
    <property type="entry name" value="LENG1-like"/>
</dbReference>
<dbReference type="PANTHER" id="PTHR22093:SF0">
    <property type="entry name" value="LEUKOCYTE RECEPTOR CLUSTER MEMBER 1"/>
    <property type="match status" value="1"/>
</dbReference>
<feature type="compositionally biased region" description="Basic and acidic residues" evidence="1">
    <location>
        <begin position="313"/>
        <end position="322"/>
    </location>
</feature>
<dbReference type="PANTHER" id="PTHR22093">
    <property type="entry name" value="LEUKOCYTE RECEPTOR CLUSTER LRC MEMBER 1"/>
    <property type="match status" value="1"/>
</dbReference>
<gene>
    <name evidence="3" type="ORF">EJ03DRAFT_323528</name>
</gene>
<feature type="compositionally biased region" description="Polar residues" evidence="1">
    <location>
        <begin position="240"/>
        <end position="256"/>
    </location>
</feature>
<feature type="compositionally biased region" description="Basic and acidic residues" evidence="1">
    <location>
        <begin position="20"/>
        <end position="47"/>
    </location>
</feature>
<dbReference type="Proteomes" id="UP000799436">
    <property type="component" value="Unassembled WGS sequence"/>
</dbReference>
<name>A0A6G1LLT4_9PEZI</name>
<feature type="compositionally biased region" description="Basic and acidic residues" evidence="1">
    <location>
        <begin position="219"/>
        <end position="239"/>
    </location>
</feature>
<accession>A0A6G1LLT4</accession>
<keyword evidence="4" id="KW-1185">Reference proteome</keyword>
<evidence type="ECO:0000313" key="3">
    <source>
        <dbReference type="EMBL" id="KAF2773580.1"/>
    </source>
</evidence>
<evidence type="ECO:0000259" key="2">
    <source>
        <dbReference type="SMART" id="SM01083"/>
    </source>
</evidence>
<feature type="compositionally biased region" description="Polar residues" evidence="1">
    <location>
        <begin position="62"/>
        <end position="81"/>
    </location>
</feature>
<protein>
    <recommendedName>
        <fullName evidence="2">CBF1-interacting co-repressor CIR N-terminal domain-containing protein</fullName>
    </recommendedName>
</protein>
<dbReference type="OrthoDB" id="2159131at2759"/>